<sequence length="294" mass="33037">VRKAWDELSNNGKRKRRKVYFDSLDSKLNYIENSNSTSTTSNNLNNDDIISVNIMKNSESEIVADTGCSLVPEANNNNFNIDHLVSASTPTILIDNFNDNLTSDKTVTISDFIQHNTAPSFLDNSNISLEVNDSGNSEKTHEVLQSNNHLGANEPKKIYKPTGILSIEETLKSNLSHCIVHNKINLVQGNALLNVLRAHPLLKFLPKDTRSLLKTPRDKIKIKHIAPGEYIHLGLEVMLKSILNRVSLESIPSELLIDFSTDGAELNKEIQMWPIQFRVVNLEYDKAELVGMYK</sequence>
<organism evidence="1 2">
    <name type="scientific">Cotesia congregata</name>
    <name type="common">Parasitoid wasp</name>
    <name type="synonym">Apanteles congregatus</name>
    <dbReference type="NCBI Taxonomy" id="51543"/>
    <lineage>
        <taxon>Eukaryota</taxon>
        <taxon>Metazoa</taxon>
        <taxon>Ecdysozoa</taxon>
        <taxon>Arthropoda</taxon>
        <taxon>Hexapoda</taxon>
        <taxon>Insecta</taxon>
        <taxon>Pterygota</taxon>
        <taxon>Neoptera</taxon>
        <taxon>Endopterygota</taxon>
        <taxon>Hymenoptera</taxon>
        <taxon>Apocrita</taxon>
        <taxon>Ichneumonoidea</taxon>
        <taxon>Braconidae</taxon>
        <taxon>Microgastrinae</taxon>
        <taxon>Cotesia</taxon>
    </lineage>
</organism>
<feature type="non-terminal residue" evidence="1">
    <location>
        <position position="294"/>
    </location>
</feature>
<dbReference type="OrthoDB" id="7699050at2759"/>
<dbReference type="AlphaFoldDB" id="A0A8J2HT04"/>
<dbReference type="PANTHER" id="PTHR33053:SF24">
    <property type="entry name" value="TRANSPOSASE DOMAIN-CONTAINING PROTEIN"/>
    <property type="match status" value="1"/>
</dbReference>
<dbReference type="EMBL" id="CAJNRD030001290">
    <property type="protein sequence ID" value="CAG5109383.1"/>
    <property type="molecule type" value="Genomic_DNA"/>
</dbReference>
<gene>
    <name evidence="1" type="ORF">HICCMSTLAB_LOCUS14019</name>
</gene>
<proteinExistence type="predicted"/>
<evidence type="ECO:0000313" key="2">
    <source>
        <dbReference type="Proteomes" id="UP000786811"/>
    </source>
</evidence>
<dbReference type="Proteomes" id="UP000786811">
    <property type="component" value="Unassembled WGS sequence"/>
</dbReference>
<reference evidence="1" key="1">
    <citation type="submission" date="2021-04" db="EMBL/GenBank/DDBJ databases">
        <authorList>
            <person name="Chebbi M.A.C M."/>
        </authorList>
    </citation>
    <scope>NUCLEOTIDE SEQUENCE</scope>
</reference>
<comment type="caution">
    <text evidence="1">The sequence shown here is derived from an EMBL/GenBank/DDBJ whole genome shotgun (WGS) entry which is preliminary data.</text>
</comment>
<accession>A0A8J2HT04</accession>
<keyword evidence="2" id="KW-1185">Reference proteome</keyword>
<protein>
    <submittedName>
        <fullName evidence="1">Uncharacterized protein</fullName>
    </submittedName>
</protein>
<evidence type="ECO:0000313" key="1">
    <source>
        <dbReference type="EMBL" id="CAG5109383.1"/>
    </source>
</evidence>
<dbReference type="PANTHER" id="PTHR33053">
    <property type="entry name" value="PROTEIN, PUTATIVE-RELATED"/>
    <property type="match status" value="1"/>
</dbReference>
<name>A0A8J2HT04_COTCN</name>
<feature type="non-terminal residue" evidence="1">
    <location>
        <position position="1"/>
    </location>
</feature>